<keyword evidence="2" id="KW-1185">Reference proteome</keyword>
<dbReference type="SUPFAM" id="SSF54637">
    <property type="entry name" value="Thioesterase/thiol ester dehydrase-isomerase"/>
    <property type="match status" value="1"/>
</dbReference>
<sequence length="140" mass="15993">MIFECKKPIRFHHCDPAGIVFYPQCLVLCNEVVEDWFDHGIGVDFYKLHAEIRRGVPMRHLEVDFIAPSMHGDELTFTLYVARIGGSSMDIVTTASMGEQVRFRAKQTVVWADLGGAPRATMIDDEWRARFGRYLIASKD</sequence>
<dbReference type="CDD" id="cd00586">
    <property type="entry name" value="4HBT"/>
    <property type="match status" value="1"/>
</dbReference>
<name>A0A1N6NXD8_9RHOO</name>
<dbReference type="EMBL" id="FTMD01000001">
    <property type="protein sequence ID" value="SIP96764.1"/>
    <property type="molecule type" value="Genomic_DNA"/>
</dbReference>
<dbReference type="AlphaFoldDB" id="A0A1N6NXD8"/>
<dbReference type="InterPro" id="IPR029069">
    <property type="entry name" value="HotDog_dom_sf"/>
</dbReference>
<dbReference type="Proteomes" id="UP000186819">
    <property type="component" value="Unassembled WGS sequence"/>
</dbReference>
<reference evidence="2" key="1">
    <citation type="submission" date="2017-01" db="EMBL/GenBank/DDBJ databases">
        <authorList>
            <person name="Varghese N."/>
            <person name="Submissions S."/>
        </authorList>
    </citation>
    <scope>NUCLEOTIDE SEQUENCE [LARGE SCALE GENOMIC DNA]</scope>
    <source>
        <strain evidence="2">ATCC 51758</strain>
    </source>
</reference>
<evidence type="ECO:0000313" key="1">
    <source>
        <dbReference type="EMBL" id="SIP96764.1"/>
    </source>
</evidence>
<dbReference type="OrthoDB" id="21822at2"/>
<accession>A0A1N6NXD8</accession>
<organism evidence="1 2">
    <name type="scientific">Aromatoleum tolulyticum</name>
    <dbReference type="NCBI Taxonomy" id="34027"/>
    <lineage>
        <taxon>Bacteria</taxon>
        <taxon>Pseudomonadati</taxon>
        <taxon>Pseudomonadota</taxon>
        <taxon>Betaproteobacteria</taxon>
        <taxon>Rhodocyclales</taxon>
        <taxon>Rhodocyclaceae</taxon>
        <taxon>Aromatoleum</taxon>
    </lineage>
</organism>
<evidence type="ECO:0000313" key="2">
    <source>
        <dbReference type="Proteomes" id="UP000186819"/>
    </source>
</evidence>
<dbReference type="Pfam" id="PF13279">
    <property type="entry name" value="4HBT_2"/>
    <property type="match status" value="1"/>
</dbReference>
<dbReference type="RefSeq" id="WP_076600492.1">
    <property type="nucleotide sequence ID" value="NZ_FTMD01000001.1"/>
</dbReference>
<protein>
    <submittedName>
        <fullName evidence="1">4-hydroxybenzoyl-CoA thioesterase</fullName>
    </submittedName>
</protein>
<proteinExistence type="predicted"/>
<dbReference type="STRING" id="34027.SAMN05421829_101500"/>
<gene>
    <name evidence="1" type="ORF">SAMN05421829_101500</name>
</gene>
<dbReference type="Gene3D" id="3.10.129.10">
    <property type="entry name" value="Hotdog Thioesterase"/>
    <property type="match status" value="1"/>
</dbReference>